<dbReference type="EnsemblMetazoa" id="RPRC003197-RA">
    <property type="protein sequence ID" value="RPRC003197-PA"/>
    <property type="gene ID" value="RPRC003197"/>
</dbReference>
<evidence type="ECO:0000313" key="2">
    <source>
        <dbReference type="Proteomes" id="UP000015103"/>
    </source>
</evidence>
<name>T1HGM4_RHOPR</name>
<dbReference type="EMBL" id="ACPB03004918">
    <property type="status" value="NOT_ANNOTATED_CDS"/>
    <property type="molecule type" value="Genomic_DNA"/>
</dbReference>
<organism evidence="1 2">
    <name type="scientific">Rhodnius prolixus</name>
    <name type="common">Triatomid bug</name>
    <dbReference type="NCBI Taxonomy" id="13249"/>
    <lineage>
        <taxon>Eukaryota</taxon>
        <taxon>Metazoa</taxon>
        <taxon>Ecdysozoa</taxon>
        <taxon>Arthropoda</taxon>
        <taxon>Hexapoda</taxon>
        <taxon>Insecta</taxon>
        <taxon>Pterygota</taxon>
        <taxon>Neoptera</taxon>
        <taxon>Paraneoptera</taxon>
        <taxon>Hemiptera</taxon>
        <taxon>Heteroptera</taxon>
        <taxon>Panheteroptera</taxon>
        <taxon>Cimicomorpha</taxon>
        <taxon>Reduviidae</taxon>
        <taxon>Triatominae</taxon>
        <taxon>Rhodnius</taxon>
    </lineage>
</organism>
<dbReference type="AlphaFoldDB" id="T1HGM4"/>
<protein>
    <submittedName>
        <fullName evidence="1">Uncharacterized protein</fullName>
    </submittedName>
</protein>
<proteinExistence type="predicted"/>
<reference evidence="1" key="1">
    <citation type="submission" date="2015-05" db="UniProtKB">
        <authorList>
            <consortium name="EnsemblMetazoa"/>
        </authorList>
    </citation>
    <scope>IDENTIFICATION</scope>
</reference>
<keyword evidence="2" id="KW-1185">Reference proteome</keyword>
<sequence length="134" mass="15279">MGSNQQLTSELDTLINEIYSIRSEQINRAKDIIEQKKELAKEVGKQAVECTETEGYKYLQQIEENNVKYTSDFLEQLDGYKKALENGEDEKVKKALEETLKPNFESILTNLQAEGESITLAYVSKANQCRGLDH</sequence>
<accession>T1HGM4</accession>
<dbReference type="HOGENOM" id="CLU_1898814_0_0_1"/>
<evidence type="ECO:0000313" key="1">
    <source>
        <dbReference type="EnsemblMetazoa" id="RPRC003197-PA"/>
    </source>
</evidence>
<dbReference type="VEuPathDB" id="VectorBase:RPRC003197"/>
<dbReference type="InParanoid" id="T1HGM4"/>
<dbReference type="Proteomes" id="UP000015103">
    <property type="component" value="Unassembled WGS sequence"/>
</dbReference>